<evidence type="ECO:0000313" key="2">
    <source>
        <dbReference type="Proteomes" id="UP000256388"/>
    </source>
</evidence>
<evidence type="ECO:0000313" key="1">
    <source>
        <dbReference type="EMBL" id="REG07153.1"/>
    </source>
</evidence>
<dbReference type="Proteomes" id="UP000256388">
    <property type="component" value="Unassembled WGS sequence"/>
</dbReference>
<gene>
    <name evidence="1" type="ORF">DFR64_2357</name>
</gene>
<name>A0A347ZVX5_9CHLR</name>
<keyword evidence="2" id="KW-1185">Reference proteome</keyword>
<accession>A0A347ZVX5</accession>
<organism evidence="1 2">
    <name type="scientific">Pelolinea submarina</name>
    <dbReference type="NCBI Taxonomy" id="913107"/>
    <lineage>
        <taxon>Bacteria</taxon>
        <taxon>Bacillati</taxon>
        <taxon>Chloroflexota</taxon>
        <taxon>Anaerolineae</taxon>
        <taxon>Anaerolineales</taxon>
        <taxon>Anaerolineaceae</taxon>
        <taxon>Pelolinea</taxon>
    </lineage>
</organism>
<dbReference type="AlphaFoldDB" id="A0A347ZVX5"/>
<comment type="caution">
    <text evidence="1">The sequence shown here is derived from an EMBL/GenBank/DDBJ whole genome shotgun (WGS) entry which is preliminary data.</text>
</comment>
<dbReference type="RefSeq" id="WP_116225629.1">
    <property type="nucleotide sequence ID" value="NZ_AP018437.1"/>
</dbReference>
<proteinExistence type="predicted"/>
<sequence length="425" mass="48094">MMQKVIRTLNFAAASCLVLLLITTSIWQPVNPEDVIRPATRPYEFDYLAWTVGAFWNKSAVASLGISHYSSFYQDRQIIKGYFTLLKDNEELKNEIEKLYTNPDVEDPKLESTAMQVELQSNQKKLDQQSSLAEAVIQKQISITLDRLGLTSLRQPFPPVLYHSTELPKELIISQRNVIEQVASVSLRADMSLDEMNALEDEVEADSDYSALVVDVGGVGTYPTMVIRTSSISYLIETVAHEWTHNYLNLRPLGIRYSSSPELRTMNETTASIAGEEISQAVTRYFYADLLDTPNTPYKTYEAKYVVESPPPGGWVNVDFRKEMYQTRVHVDELLAAGQITEAESYMEERRQLFWSQGFSIRKLNQAYFAFHGAYADQEYSAAGEDPVGSAVRSLRARSSSLADFIKKMSSFSSYDQLSKVVNAY</sequence>
<reference evidence="1 2" key="1">
    <citation type="submission" date="2018-08" db="EMBL/GenBank/DDBJ databases">
        <title>Genomic Encyclopedia of Type Strains, Phase IV (KMG-IV): sequencing the most valuable type-strain genomes for metagenomic binning, comparative biology and taxonomic classification.</title>
        <authorList>
            <person name="Goeker M."/>
        </authorList>
    </citation>
    <scope>NUCLEOTIDE SEQUENCE [LARGE SCALE GENOMIC DNA]</scope>
    <source>
        <strain evidence="1 2">DSM 23923</strain>
    </source>
</reference>
<dbReference type="EMBL" id="QUMS01000003">
    <property type="protein sequence ID" value="REG07153.1"/>
    <property type="molecule type" value="Genomic_DNA"/>
</dbReference>
<protein>
    <submittedName>
        <fullName evidence="1">Uncharacterized protein</fullName>
    </submittedName>
</protein>
<dbReference type="OrthoDB" id="150591at2"/>